<keyword evidence="3" id="KW-0804">Transcription</keyword>
<feature type="domain" description="HTH hxlR-type" evidence="4">
    <location>
        <begin position="15"/>
        <end position="115"/>
    </location>
</feature>
<evidence type="ECO:0000256" key="3">
    <source>
        <dbReference type="ARBA" id="ARBA00023163"/>
    </source>
</evidence>
<dbReference type="InterPro" id="IPR011991">
    <property type="entry name" value="ArsR-like_HTH"/>
</dbReference>
<dbReference type="Proteomes" id="UP000238083">
    <property type="component" value="Unassembled WGS sequence"/>
</dbReference>
<protein>
    <submittedName>
        <fullName evidence="5">HxlR family transcriptional regulator</fullName>
    </submittedName>
</protein>
<accession>A0A2T0R7E1</accession>
<sequence length="125" mass="13136">MGPVSEQTQHDARACDGALARAFGFLGKRWNGILLATLANGPAGFSDLRRSVAGISDSVLSDRLGELARAGLVTRTVHPGPPVAVVYELTGSGRALAPALAELTTWARENLPAQECAREGERQEA</sequence>
<proteinExistence type="predicted"/>
<evidence type="ECO:0000256" key="2">
    <source>
        <dbReference type="ARBA" id="ARBA00023125"/>
    </source>
</evidence>
<reference evidence="5 6" key="1">
    <citation type="submission" date="2018-03" db="EMBL/GenBank/DDBJ databases">
        <title>Genomic Encyclopedia of Archaeal and Bacterial Type Strains, Phase II (KMG-II): from individual species to whole genera.</title>
        <authorList>
            <person name="Goeker M."/>
        </authorList>
    </citation>
    <scope>NUCLEOTIDE SEQUENCE [LARGE SCALE GENOMIC DNA]</scope>
    <source>
        <strain evidence="5 6">DSM 19711</strain>
    </source>
</reference>
<dbReference type="InterPro" id="IPR036390">
    <property type="entry name" value="WH_DNA-bd_sf"/>
</dbReference>
<dbReference type="Pfam" id="PF01638">
    <property type="entry name" value="HxlR"/>
    <property type="match status" value="1"/>
</dbReference>
<gene>
    <name evidence="5" type="ORF">CLV37_10241</name>
</gene>
<dbReference type="InterPro" id="IPR002577">
    <property type="entry name" value="HTH_HxlR"/>
</dbReference>
<evidence type="ECO:0000313" key="5">
    <source>
        <dbReference type="EMBL" id="PRY17085.1"/>
    </source>
</evidence>
<dbReference type="EMBL" id="PVZF01000002">
    <property type="protein sequence ID" value="PRY17085.1"/>
    <property type="molecule type" value="Genomic_DNA"/>
</dbReference>
<dbReference type="PANTHER" id="PTHR33204:SF37">
    <property type="entry name" value="HTH-TYPE TRANSCRIPTIONAL REGULATOR YODB"/>
    <property type="match status" value="1"/>
</dbReference>
<dbReference type="PANTHER" id="PTHR33204">
    <property type="entry name" value="TRANSCRIPTIONAL REGULATOR, MARR FAMILY"/>
    <property type="match status" value="1"/>
</dbReference>
<evidence type="ECO:0000313" key="6">
    <source>
        <dbReference type="Proteomes" id="UP000238083"/>
    </source>
</evidence>
<comment type="caution">
    <text evidence="5">The sequence shown here is derived from an EMBL/GenBank/DDBJ whole genome shotgun (WGS) entry which is preliminary data.</text>
</comment>
<keyword evidence="1" id="KW-0805">Transcription regulation</keyword>
<dbReference type="CDD" id="cd00090">
    <property type="entry name" value="HTH_ARSR"/>
    <property type="match status" value="1"/>
</dbReference>
<dbReference type="GO" id="GO:0003677">
    <property type="term" value="F:DNA binding"/>
    <property type="evidence" value="ECO:0007669"/>
    <property type="project" value="UniProtKB-KW"/>
</dbReference>
<dbReference type="Gene3D" id="1.10.10.10">
    <property type="entry name" value="Winged helix-like DNA-binding domain superfamily/Winged helix DNA-binding domain"/>
    <property type="match status" value="1"/>
</dbReference>
<keyword evidence="6" id="KW-1185">Reference proteome</keyword>
<name>A0A2T0R7E1_9ACTN</name>
<keyword evidence="2" id="KW-0238">DNA-binding</keyword>
<evidence type="ECO:0000256" key="1">
    <source>
        <dbReference type="ARBA" id="ARBA00023015"/>
    </source>
</evidence>
<dbReference type="InterPro" id="IPR036388">
    <property type="entry name" value="WH-like_DNA-bd_sf"/>
</dbReference>
<evidence type="ECO:0000259" key="4">
    <source>
        <dbReference type="PROSITE" id="PS51118"/>
    </source>
</evidence>
<organism evidence="5 6">
    <name type="scientific">Kineococcus rhizosphaerae</name>
    <dbReference type="NCBI Taxonomy" id="559628"/>
    <lineage>
        <taxon>Bacteria</taxon>
        <taxon>Bacillati</taxon>
        <taxon>Actinomycetota</taxon>
        <taxon>Actinomycetes</taxon>
        <taxon>Kineosporiales</taxon>
        <taxon>Kineosporiaceae</taxon>
        <taxon>Kineococcus</taxon>
    </lineage>
</organism>
<dbReference type="AlphaFoldDB" id="A0A2T0R7E1"/>
<dbReference type="PROSITE" id="PS51118">
    <property type="entry name" value="HTH_HXLR"/>
    <property type="match status" value="1"/>
</dbReference>
<dbReference type="SUPFAM" id="SSF46785">
    <property type="entry name" value="Winged helix' DNA-binding domain"/>
    <property type="match status" value="1"/>
</dbReference>